<name>A0A4Z2I0H0_9TELE</name>
<protein>
    <submittedName>
        <fullName evidence="1">Uncharacterized protein</fullName>
    </submittedName>
</protein>
<proteinExistence type="predicted"/>
<evidence type="ECO:0000313" key="2">
    <source>
        <dbReference type="Proteomes" id="UP000314294"/>
    </source>
</evidence>
<keyword evidence="2" id="KW-1185">Reference proteome</keyword>
<gene>
    <name evidence="1" type="ORF">EYF80_019015</name>
</gene>
<dbReference type="AlphaFoldDB" id="A0A4Z2I0H0"/>
<sequence>MVKDKSGRHDQIQWMVLYNVPALSAVYSPGSSAPLAPSPLPGVGYRRSDMELTIAAGGLFNISAATFGSLLGRPRLLPADSQGTDPAP</sequence>
<reference evidence="1 2" key="1">
    <citation type="submission" date="2019-03" db="EMBL/GenBank/DDBJ databases">
        <title>First draft genome of Liparis tanakae, snailfish: a comprehensive survey of snailfish specific genes.</title>
        <authorList>
            <person name="Kim W."/>
            <person name="Song I."/>
            <person name="Jeong J.-H."/>
            <person name="Kim D."/>
            <person name="Kim S."/>
            <person name="Ryu S."/>
            <person name="Song J.Y."/>
            <person name="Lee S.K."/>
        </authorList>
    </citation>
    <scope>NUCLEOTIDE SEQUENCE [LARGE SCALE GENOMIC DNA]</scope>
    <source>
        <tissue evidence="1">Muscle</tissue>
    </source>
</reference>
<dbReference type="EMBL" id="SRLO01000159">
    <property type="protein sequence ID" value="TNN70732.1"/>
    <property type="molecule type" value="Genomic_DNA"/>
</dbReference>
<evidence type="ECO:0000313" key="1">
    <source>
        <dbReference type="EMBL" id="TNN70732.1"/>
    </source>
</evidence>
<dbReference type="Proteomes" id="UP000314294">
    <property type="component" value="Unassembled WGS sequence"/>
</dbReference>
<organism evidence="1 2">
    <name type="scientific">Liparis tanakae</name>
    <name type="common">Tanaka's snailfish</name>
    <dbReference type="NCBI Taxonomy" id="230148"/>
    <lineage>
        <taxon>Eukaryota</taxon>
        <taxon>Metazoa</taxon>
        <taxon>Chordata</taxon>
        <taxon>Craniata</taxon>
        <taxon>Vertebrata</taxon>
        <taxon>Euteleostomi</taxon>
        <taxon>Actinopterygii</taxon>
        <taxon>Neopterygii</taxon>
        <taxon>Teleostei</taxon>
        <taxon>Neoteleostei</taxon>
        <taxon>Acanthomorphata</taxon>
        <taxon>Eupercaria</taxon>
        <taxon>Perciformes</taxon>
        <taxon>Cottioidei</taxon>
        <taxon>Cottales</taxon>
        <taxon>Liparidae</taxon>
        <taxon>Liparis</taxon>
    </lineage>
</organism>
<comment type="caution">
    <text evidence="1">The sequence shown here is derived from an EMBL/GenBank/DDBJ whole genome shotgun (WGS) entry which is preliminary data.</text>
</comment>
<accession>A0A4Z2I0H0</accession>